<comment type="caution">
    <text evidence="2">The sequence shown here is derived from an EMBL/GenBank/DDBJ whole genome shotgun (WGS) entry which is preliminary data.</text>
</comment>
<keyword evidence="3" id="KW-1185">Reference proteome</keyword>
<proteinExistence type="predicted"/>
<dbReference type="EMBL" id="JAMZMK010011936">
    <property type="protein sequence ID" value="KAI7725453.1"/>
    <property type="molecule type" value="Genomic_DNA"/>
</dbReference>
<keyword evidence="1" id="KW-0472">Membrane</keyword>
<keyword evidence="1" id="KW-1133">Transmembrane helix</keyword>
<sequence>HYHPPSSTIPYQHRNQTMPSLRLPAIASLSFSTRPVVGLPPVRVVCVRNCFAFSVFFDTGTLFVTWTETSSHHAPYALGDTRETHIYTFTLMLNPIQATTTEGRKEGSCIIETIISTTFKKVRFGSFVISLLLCSLLVAYQVFLLPFYVIGVINMCKVMLQVADLSDDATKESKNKPSKALLNVLGAIWKVEGIFTIIRGVACLDIEDGLKLNENAQERPMIISCFQPDVALIMKKLRHKYPVVRSYIVSGIE</sequence>
<reference evidence="2" key="1">
    <citation type="submission" date="2022-06" db="EMBL/GenBank/DDBJ databases">
        <title>Uncovering the hologenomic basis of an extraordinary plant invasion.</title>
        <authorList>
            <person name="Bieker V.C."/>
            <person name="Martin M.D."/>
            <person name="Gilbert T."/>
            <person name="Hodgins K."/>
            <person name="Battlay P."/>
            <person name="Petersen B."/>
            <person name="Wilson J."/>
        </authorList>
    </citation>
    <scope>NUCLEOTIDE SEQUENCE</scope>
    <source>
        <strain evidence="2">AA19_3_7</strain>
        <tissue evidence="2">Leaf</tissue>
    </source>
</reference>
<name>A0AAD5BNB7_AMBAR</name>
<evidence type="ECO:0000256" key="1">
    <source>
        <dbReference type="SAM" id="Phobius"/>
    </source>
</evidence>
<keyword evidence="1" id="KW-0812">Transmembrane</keyword>
<accession>A0AAD5BNB7</accession>
<dbReference type="Proteomes" id="UP001206925">
    <property type="component" value="Unassembled WGS sequence"/>
</dbReference>
<organism evidence="2 3">
    <name type="scientific">Ambrosia artemisiifolia</name>
    <name type="common">Common ragweed</name>
    <dbReference type="NCBI Taxonomy" id="4212"/>
    <lineage>
        <taxon>Eukaryota</taxon>
        <taxon>Viridiplantae</taxon>
        <taxon>Streptophyta</taxon>
        <taxon>Embryophyta</taxon>
        <taxon>Tracheophyta</taxon>
        <taxon>Spermatophyta</taxon>
        <taxon>Magnoliopsida</taxon>
        <taxon>eudicotyledons</taxon>
        <taxon>Gunneridae</taxon>
        <taxon>Pentapetalae</taxon>
        <taxon>asterids</taxon>
        <taxon>campanulids</taxon>
        <taxon>Asterales</taxon>
        <taxon>Asteraceae</taxon>
        <taxon>Asteroideae</taxon>
        <taxon>Heliantheae alliance</taxon>
        <taxon>Heliantheae</taxon>
        <taxon>Ambrosia</taxon>
    </lineage>
</organism>
<dbReference type="AlphaFoldDB" id="A0AAD5BNB7"/>
<protein>
    <submittedName>
        <fullName evidence="2">Uncharacterized protein</fullName>
    </submittedName>
</protein>
<evidence type="ECO:0000313" key="2">
    <source>
        <dbReference type="EMBL" id="KAI7725453.1"/>
    </source>
</evidence>
<feature type="non-terminal residue" evidence="2">
    <location>
        <position position="1"/>
    </location>
</feature>
<gene>
    <name evidence="2" type="ORF">M8C21_025458</name>
</gene>
<feature type="transmembrane region" description="Helical" evidence="1">
    <location>
        <begin position="124"/>
        <end position="149"/>
    </location>
</feature>
<evidence type="ECO:0000313" key="3">
    <source>
        <dbReference type="Proteomes" id="UP001206925"/>
    </source>
</evidence>